<dbReference type="Pfam" id="PF00166">
    <property type="entry name" value="Cpn10"/>
    <property type="match status" value="1"/>
</dbReference>
<name>A0A221S3D5_9VIRU</name>
<dbReference type="GO" id="GO:0005524">
    <property type="term" value="F:ATP binding"/>
    <property type="evidence" value="ECO:0007669"/>
    <property type="project" value="InterPro"/>
</dbReference>
<dbReference type="SMART" id="SM00883">
    <property type="entry name" value="Cpn10"/>
    <property type="match status" value="1"/>
</dbReference>
<dbReference type="SUPFAM" id="SSF50129">
    <property type="entry name" value="GroES-like"/>
    <property type="match status" value="1"/>
</dbReference>
<evidence type="ECO:0000256" key="1">
    <source>
        <dbReference type="ARBA" id="ARBA00023186"/>
    </source>
</evidence>
<dbReference type="Gene3D" id="2.30.33.40">
    <property type="entry name" value="GroES chaperonin"/>
    <property type="match status" value="1"/>
</dbReference>
<dbReference type="InterPro" id="IPR037124">
    <property type="entry name" value="Chaperonin_GroES_sf"/>
</dbReference>
<organism evidence="2">
    <name type="scientific">uncultured virus</name>
    <dbReference type="NCBI Taxonomy" id="340016"/>
    <lineage>
        <taxon>Viruses</taxon>
        <taxon>environmental samples</taxon>
    </lineage>
</organism>
<proteinExistence type="predicted"/>
<dbReference type="CDD" id="cd00320">
    <property type="entry name" value="cpn10"/>
    <property type="match status" value="1"/>
</dbReference>
<gene>
    <name evidence="2" type="primary">groES</name>
</gene>
<protein>
    <submittedName>
        <fullName evidence="2">Co-chaperonin GroES</fullName>
    </submittedName>
</protein>
<dbReference type="InterPro" id="IPR020818">
    <property type="entry name" value="Chaperonin_GroES"/>
</dbReference>
<accession>A0A221S3D5</accession>
<dbReference type="EMBL" id="KU970826">
    <property type="protein sequence ID" value="ASN63420.1"/>
    <property type="molecule type" value="Genomic_DNA"/>
</dbReference>
<evidence type="ECO:0000313" key="2">
    <source>
        <dbReference type="EMBL" id="ASN63420.1"/>
    </source>
</evidence>
<dbReference type="GO" id="GO:0044183">
    <property type="term" value="F:protein folding chaperone"/>
    <property type="evidence" value="ECO:0007669"/>
    <property type="project" value="InterPro"/>
</dbReference>
<sequence length="142" mass="15761">MNEPVASGEAELAWAFPSVDPGAKPLGGRILVQLRRTKKRTTSAGIILVEETKETEKWNNMVAKVVAIGPLAFKHRDTMQAWPEGSWCEIGDYLRVPKYGGDRWEVPVPGQDEEDSALFMILNDHEVIAKVTGDPLAMRAFL</sequence>
<keyword evidence="1" id="KW-0143">Chaperone</keyword>
<reference evidence="2" key="1">
    <citation type="submission" date="2016-03" db="EMBL/GenBank/DDBJ databases">
        <title>Novel chaperonins are prevalent in the virioplankton and link to viral biology and ecology.</title>
        <authorList>
            <person name="Marine R.L."/>
            <person name="Nasko D.J."/>
            <person name="Polson S.W."/>
            <person name="Wommack K.E."/>
        </authorList>
    </citation>
    <scope>NUCLEOTIDE SEQUENCE</scope>
</reference>
<dbReference type="InterPro" id="IPR011032">
    <property type="entry name" value="GroES-like_sf"/>
</dbReference>